<reference evidence="1" key="1">
    <citation type="submission" date="2021-10" db="EMBL/GenBank/DDBJ databases">
        <title>Tropical sea cucumber genome reveals ecological adaptation and Cuvierian tubules defense mechanism.</title>
        <authorList>
            <person name="Chen T."/>
        </authorList>
    </citation>
    <scope>NUCLEOTIDE SEQUENCE</scope>
    <source>
        <strain evidence="1">Nanhai2018</strain>
        <tissue evidence="1">Muscle</tissue>
    </source>
</reference>
<evidence type="ECO:0000313" key="2">
    <source>
        <dbReference type="Proteomes" id="UP001152320"/>
    </source>
</evidence>
<accession>A0A9Q1BQW7</accession>
<dbReference type="OrthoDB" id="6141102at2759"/>
<comment type="caution">
    <text evidence="1">The sequence shown here is derived from an EMBL/GenBank/DDBJ whole genome shotgun (WGS) entry which is preliminary data.</text>
</comment>
<proteinExistence type="predicted"/>
<dbReference type="AlphaFoldDB" id="A0A9Q1BQW7"/>
<evidence type="ECO:0000313" key="1">
    <source>
        <dbReference type="EMBL" id="KAJ8030966.1"/>
    </source>
</evidence>
<keyword evidence="2" id="KW-1185">Reference proteome</keyword>
<gene>
    <name evidence="1" type="ORF">HOLleu_27531</name>
</gene>
<dbReference type="Proteomes" id="UP001152320">
    <property type="component" value="Chromosome 13"/>
</dbReference>
<name>A0A9Q1BQW7_HOLLE</name>
<organism evidence="1 2">
    <name type="scientific">Holothuria leucospilota</name>
    <name type="common">Black long sea cucumber</name>
    <name type="synonym">Mertensiothuria leucospilota</name>
    <dbReference type="NCBI Taxonomy" id="206669"/>
    <lineage>
        <taxon>Eukaryota</taxon>
        <taxon>Metazoa</taxon>
        <taxon>Echinodermata</taxon>
        <taxon>Eleutherozoa</taxon>
        <taxon>Echinozoa</taxon>
        <taxon>Holothuroidea</taxon>
        <taxon>Aspidochirotacea</taxon>
        <taxon>Aspidochirotida</taxon>
        <taxon>Holothuriidae</taxon>
        <taxon>Holothuria</taxon>
    </lineage>
</organism>
<protein>
    <submittedName>
        <fullName evidence="1">Uncharacterized protein</fullName>
    </submittedName>
</protein>
<dbReference type="EMBL" id="JAIZAY010000013">
    <property type="protein sequence ID" value="KAJ8030966.1"/>
    <property type="molecule type" value="Genomic_DNA"/>
</dbReference>
<sequence length="68" mass="7462">MVTIFSIHDKFCVSYSSKFLFRVCVQKVADFAVLEGAAVAVQADKVATPPERRNASNDFGQCIAGRYS</sequence>